<dbReference type="AlphaFoldDB" id="A0A0K1PBJ2"/>
<sequence>MFGTGFPEMLHLEADVALTRYLAATGRIGGLPTFFFSASAGLLGLLPLSADTALIPRHALGLGVELSTTAIWAGESYDSWTHEDLFPNSSSGPTVSAGYLYTASSGFHVRVMGGVFVSTWGNRVGMGNLRVSLGGIL</sequence>
<proteinExistence type="predicted"/>
<evidence type="ECO:0000313" key="1">
    <source>
        <dbReference type="EMBL" id="AKU90908.1"/>
    </source>
</evidence>
<dbReference type="KEGG" id="vin:AKJ08_1295"/>
<reference evidence="1 2" key="1">
    <citation type="submission" date="2015-08" db="EMBL/GenBank/DDBJ databases">
        <authorList>
            <person name="Babu N.S."/>
            <person name="Beckwith C.J."/>
            <person name="Beseler K.G."/>
            <person name="Brison A."/>
            <person name="Carone J.V."/>
            <person name="Caskin T.P."/>
            <person name="Diamond M."/>
            <person name="Durham M.E."/>
            <person name="Foxe J.M."/>
            <person name="Go M."/>
            <person name="Henderson B.A."/>
            <person name="Jones I.B."/>
            <person name="McGettigan J.A."/>
            <person name="Micheletti S.J."/>
            <person name="Nasrallah M.E."/>
            <person name="Ortiz D."/>
            <person name="Piller C.R."/>
            <person name="Privatt S.R."/>
            <person name="Schneider S.L."/>
            <person name="Sharp S."/>
            <person name="Smith T.C."/>
            <person name="Stanton J.D."/>
            <person name="Ullery H.E."/>
            <person name="Wilson R.J."/>
            <person name="Serrano M.G."/>
            <person name="Buck G."/>
            <person name="Lee V."/>
            <person name="Wang Y."/>
            <person name="Carvalho R."/>
            <person name="Voegtly L."/>
            <person name="Shi R."/>
            <person name="Duckworth R."/>
            <person name="Johnson A."/>
            <person name="Loviza R."/>
            <person name="Walstead R."/>
            <person name="Shah Z."/>
            <person name="Kiflezghi M."/>
            <person name="Wade K."/>
            <person name="Ball S.L."/>
            <person name="Bradley K.W."/>
            <person name="Asai D.J."/>
            <person name="Bowman C.A."/>
            <person name="Russell D.A."/>
            <person name="Pope W.H."/>
            <person name="Jacobs-Sera D."/>
            <person name="Hendrix R.W."/>
            <person name="Hatfull G.F."/>
        </authorList>
    </citation>
    <scope>NUCLEOTIDE SEQUENCE [LARGE SCALE GENOMIC DNA]</scope>
    <source>
        <strain evidence="1 2">DSM 27710</strain>
    </source>
</reference>
<protein>
    <submittedName>
        <fullName evidence="1">Uncharacterized protein</fullName>
    </submittedName>
</protein>
<evidence type="ECO:0000313" key="2">
    <source>
        <dbReference type="Proteomes" id="UP000055590"/>
    </source>
</evidence>
<dbReference type="EMBL" id="CP012332">
    <property type="protein sequence ID" value="AKU90908.1"/>
    <property type="molecule type" value="Genomic_DNA"/>
</dbReference>
<name>A0A0K1PBJ2_9BACT</name>
<keyword evidence="2" id="KW-1185">Reference proteome</keyword>
<dbReference type="Proteomes" id="UP000055590">
    <property type="component" value="Chromosome"/>
</dbReference>
<gene>
    <name evidence="1" type="ORF">AKJ08_1295</name>
</gene>
<organism evidence="1 2">
    <name type="scientific">Vulgatibacter incomptus</name>
    <dbReference type="NCBI Taxonomy" id="1391653"/>
    <lineage>
        <taxon>Bacteria</taxon>
        <taxon>Pseudomonadati</taxon>
        <taxon>Myxococcota</taxon>
        <taxon>Myxococcia</taxon>
        <taxon>Myxococcales</taxon>
        <taxon>Cystobacterineae</taxon>
        <taxon>Vulgatibacteraceae</taxon>
        <taxon>Vulgatibacter</taxon>
    </lineage>
</organism>
<accession>A0A0K1PBJ2</accession>